<protein>
    <submittedName>
        <fullName evidence="1">Uncharacterized protein</fullName>
    </submittedName>
</protein>
<dbReference type="AlphaFoldDB" id="A0A062VAD9"/>
<name>A0A062VAD9_9EURY</name>
<evidence type="ECO:0000313" key="2">
    <source>
        <dbReference type="Proteomes" id="UP000027153"/>
    </source>
</evidence>
<dbReference type="EMBL" id="JMIY01000002">
    <property type="protein sequence ID" value="KCZ72704.1"/>
    <property type="molecule type" value="Genomic_DNA"/>
</dbReference>
<proteinExistence type="predicted"/>
<keyword evidence="2" id="KW-1185">Reference proteome</keyword>
<dbReference type="Proteomes" id="UP000027153">
    <property type="component" value="Unassembled WGS sequence"/>
</dbReference>
<evidence type="ECO:0000313" key="1">
    <source>
        <dbReference type="EMBL" id="KCZ72704.1"/>
    </source>
</evidence>
<reference evidence="1 2" key="1">
    <citation type="journal article" date="2013" name="Nature">
        <title>Anaerobic oxidation of methane coupled to nitrate reduction in a novel archaeal lineage.</title>
        <authorList>
            <person name="Haroon M.F."/>
            <person name="Hu S."/>
            <person name="Shi Y."/>
            <person name="Imelfort M."/>
            <person name="Keller J."/>
            <person name="Hugenholtz P."/>
            <person name="Yuan Z."/>
            <person name="Tyson G.W."/>
        </authorList>
    </citation>
    <scope>NUCLEOTIDE SEQUENCE [LARGE SCALE GENOMIC DNA]</scope>
    <source>
        <strain evidence="1 2">ANME-2d</strain>
    </source>
</reference>
<comment type="caution">
    <text evidence="1">The sequence shown here is derived from an EMBL/GenBank/DDBJ whole genome shotgun (WGS) entry which is preliminary data.</text>
</comment>
<dbReference type="RefSeq" id="WP_048089665.1">
    <property type="nucleotide sequence ID" value="NZ_JMIY01000002.1"/>
</dbReference>
<sequence length="63" mass="7238">MRSKILAVLLILSISGNIYLVSLIQPEQNNLQEPEVYRLKMVDIESNLNSTPGQYKPVIRWIP</sequence>
<accession>A0A062VAD9</accession>
<organism evidence="1 2">
    <name type="scientific">Candidatus Methanoperedens nitratireducens</name>
    <dbReference type="NCBI Taxonomy" id="1392998"/>
    <lineage>
        <taxon>Archaea</taxon>
        <taxon>Methanobacteriati</taxon>
        <taxon>Methanobacteriota</taxon>
        <taxon>Stenosarchaea group</taxon>
        <taxon>Methanomicrobia</taxon>
        <taxon>Methanosarcinales</taxon>
        <taxon>ANME-2 cluster</taxon>
        <taxon>Candidatus Methanoperedentaceae</taxon>
        <taxon>Candidatus Methanoperedens</taxon>
    </lineage>
</organism>
<gene>
    <name evidence="1" type="ORF">ANME2D_01135</name>
</gene>